<keyword evidence="11" id="KW-1185">Reference proteome</keyword>
<dbReference type="GO" id="GO:0030395">
    <property type="term" value="F:lactose binding"/>
    <property type="evidence" value="ECO:0007669"/>
    <property type="project" value="TreeGrafter"/>
</dbReference>
<evidence type="ECO:0000256" key="8">
    <source>
        <dbReference type="SAM" id="Phobius"/>
    </source>
</evidence>
<dbReference type="AlphaFoldDB" id="A0A9J7B076"/>
<keyword evidence="6 8" id="KW-1133">Transmembrane helix</keyword>
<dbReference type="RefSeq" id="WP_257770384.1">
    <property type="nucleotide sequence ID" value="NZ_CP102480.1"/>
</dbReference>
<dbReference type="InterPro" id="IPR024989">
    <property type="entry name" value="MFS_assoc_dom"/>
</dbReference>
<dbReference type="NCBIfam" id="NF037955">
    <property type="entry name" value="mfs"/>
    <property type="match status" value="1"/>
</dbReference>
<dbReference type="Proteomes" id="UP001060336">
    <property type="component" value="Chromosome"/>
</dbReference>
<sequence length="389" mass="41534">MSVESEAAPGRQSLFLRLSGFYGAFFLLFGVLMPFWPVWLDHRGLGPVEIASIMAAVFWVKMIAHPLVAQIADRRSAGRKLSIVLAALALVVCLAMNGAEGFWPIALLAGLFYALHNPILPVMENIALRTVRDAGLDYGRVRLWGSISFILGTTATGAFLTGRDPDWVIWIASGTVGLILIACFAMPEVPRSQSTERANPLSLLARPDFLLFVVTAGLLQVSHAVYYAFGSIAWRDAGLDESVIGMLWGVGVVAEVLLFALAGRFARRIGPLGFLAFAAIGGMLRWPLTPLTYDPLLLVPLQCLHALTFGAAHLGAMAYLTRTIPDNVGATGQSLYYALTGGVLMGAMMPLAGALYESHGPAAYNAMGLCSALAFPGLLVLARMKPAGT</sequence>
<gene>
    <name evidence="10" type="ORF">NUH88_05240</name>
</gene>
<feature type="transmembrane region" description="Helical" evidence="8">
    <location>
        <begin position="269"/>
        <end position="287"/>
    </location>
</feature>
<evidence type="ECO:0000313" key="10">
    <source>
        <dbReference type="EMBL" id="UUX51093.1"/>
    </source>
</evidence>
<keyword evidence="2" id="KW-0813">Transport</keyword>
<evidence type="ECO:0000313" key="11">
    <source>
        <dbReference type="Proteomes" id="UP001060336"/>
    </source>
</evidence>
<name>A0A9J7B076_9PROT</name>
<protein>
    <submittedName>
        <fullName evidence="10">MFS transporter</fullName>
    </submittedName>
</protein>
<reference evidence="10" key="1">
    <citation type="submission" date="2022-08" db="EMBL/GenBank/DDBJ databases">
        <title>Nisaea acidiphila sp. nov., isolated from a marine algal debris and emended description of the genus Nisaea Urios et al. 2008.</title>
        <authorList>
            <person name="Kwon K."/>
        </authorList>
    </citation>
    <scope>NUCLEOTIDE SEQUENCE</scope>
    <source>
        <strain evidence="10">MEBiC11861</strain>
    </source>
</reference>
<dbReference type="PANTHER" id="PTHR23522:SF10">
    <property type="entry name" value="3-PHENYLPROPIONIC ACID TRANSPORTER-RELATED"/>
    <property type="match status" value="1"/>
</dbReference>
<feature type="transmembrane region" description="Helical" evidence="8">
    <location>
        <begin position="50"/>
        <end position="69"/>
    </location>
</feature>
<evidence type="ECO:0000256" key="7">
    <source>
        <dbReference type="ARBA" id="ARBA00023136"/>
    </source>
</evidence>
<dbReference type="InterPro" id="IPR026032">
    <property type="entry name" value="HcaT-like"/>
</dbReference>
<feature type="transmembrane region" description="Helical" evidence="8">
    <location>
        <begin position="209"/>
        <end position="230"/>
    </location>
</feature>
<dbReference type="InterPro" id="IPR036259">
    <property type="entry name" value="MFS_trans_sf"/>
</dbReference>
<dbReference type="GO" id="GO:0015528">
    <property type="term" value="F:lactose:proton symporter activity"/>
    <property type="evidence" value="ECO:0007669"/>
    <property type="project" value="TreeGrafter"/>
</dbReference>
<feature type="transmembrane region" description="Helical" evidence="8">
    <location>
        <begin position="362"/>
        <end position="382"/>
    </location>
</feature>
<evidence type="ECO:0000256" key="2">
    <source>
        <dbReference type="ARBA" id="ARBA00022448"/>
    </source>
</evidence>
<keyword evidence="5 8" id="KW-0812">Transmembrane</keyword>
<evidence type="ECO:0000259" key="9">
    <source>
        <dbReference type="Pfam" id="PF12832"/>
    </source>
</evidence>
<feature type="transmembrane region" description="Helical" evidence="8">
    <location>
        <begin position="334"/>
        <end position="356"/>
    </location>
</feature>
<comment type="subcellular location">
    <subcellularLocation>
        <location evidence="1">Cell inner membrane</location>
        <topology evidence="1">Multi-pass membrane protein</topology>
    </subcellularLocation>
</comment>
<keyword evidence="4" id="KW-0997">Cell inner membrane</keyword>
<feature type="transmembrane region" description="Helical" evidence="8">
    <location>
        <begin position="21"/>
        <end position="38"/>
    </location>
</feature>
<keyword evidence="3" id="KW-1003">Cell membrane</keyword>
<feature type="transmembrane region" description="Helical" evidence="8">
    <location>
        <begin position="299"/>
        <end position="322"/>
    </location>
</feature>
<dbReference type="Gene3D" id="1.20.1250.20">
    <property type="entry name" value="MFS general substrate transporter like domains"/>
    <property type="match status" value="2"/>
</dbReference>
<dbReference type="GO" id="GO:0005886">
    <property type="term" value="C:plasma membrane"/>
    <property type="evidence" value="ECO:0007669"/>
    <property type="project" value="UniProtKB-SubCell"/>
</dbReference>
<keyword evidence="7 8" id="KW-0472">Membrane</keyword>
<feature type="transmembrane region" description="Helical" evidence="8">
    <location>
        <begin position="143"/>
        <end position="161"/>
    </location>
</feature>
<evidence type="ECO:0000256" key="1">
    <source>
        <dbReference type="ARBA" id="ARBA00004429"/>
    </source>
</evidence>
<dbReference type="PIRSF" id="PIRSF004925">
    <property type="entry name" value="HcaT"/>
    <property type="match status" value="1"/>
</dbReference>
<proteinExistence type="predicted"/>
<evidence type="ECO:0000256" key="4">
    <source>
        <dbReference type="ARBA" id="ARBA00022519"/>
    </source>
</evidence>
<accession>A0A9J7B076</accession>
<dbReference type="EMBL" id="CP102480">
    <property type="protein sequence ID" value="UUX51093.1"/>
    <property type="molecule type" value="Genomic_DNA"/>
</dbReference>
<evidence type="ECO:0000256" key="3">
    <source>
        <dbReference type="ARBA" id="ARBA00022475"/>
    </source>
</evidence>
<organism evidence="10 11">
    <name type="scientific">Nisaea acidiphila</name>
    <dbReference type="NCBI Taxonomy" id="1862145"/>
    <lineage>
        <taxon>Bacteria</taxon>
        <taxon>Pseudomonadati</taxon>
        <taxon>Pseudomonadota</taxon>
        <taxon>Alphaproteobacteria</taxon>
        <taxon>Rhodospirillales</taxon>
        <taxon>Thalassobaculaceae</taxon>
        <taxon>Nisaea</taxon>
    </lineage>
</organism>
<evidence type="ECO:0000256" key="6">
    <source>
        <dbReference type="ARBA" id="ARBA00022989"/>
    </source>
</evidence>
<feature type="transmembrane region" description="Helical" evidence="8">
    <location>
        <begin position="105"/>
        <end position="123"/>
    </location>
</feature>
<feature type="transmembrane region" description="Helical" evidence="8">
    <location>
        <begin position="167"/>
        <end position="189"/>
    </location>
</feature>
<dbReference type="SUPFAM" id="SSF103473">
    <property type="entry name" value="MFS general substrate transporter"/>
    <property type="match status" value="1"/>
</dbReference>
<dbReference type="Pfam" id="PF12832">
    <property type="entry name" value="MFS_1_like"/>
    <property type="match status" value="1"/>
</dbReference>
<dbReference type="KEGG" id="naci:NUH88_05240"/>
<feature type="domain" description="Major facilitator superfamily associated" evidence="9">
    <location>
        <begin position="16"/>
        <end position="361"/>
    </location>
</feature>
<evidence type="ECO:0000256" key="5">
    <source>
        <dbReference type="ARBA" id="ARBA00022692"/>
    </source>
</evidence>
<feature type="transmembrane region" description="Helical" evidence="8">
    <location>
        <begin position="242"/>
        <end position="262"/>
    </location>
</feature>
<dbReference type="PANTHER" id="PTHR23522">
    <property type="entry name" value="BLL5896 PROTEIN"/>
    <property type="match status" value="1"/>
</dbReference>
<feature type="transmembrane region" description="Helical" evidence="8">
    <location>
        <begin position="81"/>
        <end position="99"/>
    </location>
</feature>